<evidence type="ECO:0000313" key="3">
    <source>
        <dbReference type="Proteomes" id="UP001244341"/>
    </source>
</evidence>
<protein>
    <recommendedName>
        <fullName evidence="4">FAS1 domain-containing protein</fullName>
    </recommendedName>
</protein>
<feature type="chain" id="PRO_5046605477" description="FAS1 domain-containing protein" evidence="1">
    <location>
        <begin position="22"/>
        <end position="514"/>
    </location>
</feature>
<reference evidence="2 3" key="1">
    <citation type="submission" date="2023-05" db="EMBL/GenBank/DDBJ databases">
        <title>A 100% complete, gapless, phased diploid assembly of the Scenedesmus obliquus UTEX 3031 genome.</title>
        <authorList>
            <person name="Biondi T.C."/>
            <person name="Hanschen E.R."/>
            <person name="Kwon T."/>
            <person name="Eng W."/>
            <person name="Kruse C.P.S."/>
            <person name="Koehler S.I."/>
            <person name="Kunde Y."/>
            <person name="Gleasner C.D."/>
            <person name="You Mak K.T."/>
            <person name="Polle J."/>
            <person name="Hovde B.T."/>
            <person name="Starkenburg S.R."/>
        </authorList>
    </citation>
    <scope>NUCLEOTIDE SEQUENCE [LARGE SCALE GENOMIC DNA]</scope>
    <source>
        <strain evidence="2 3">DOE0152z</strain>
    </source>
</reference>
<dbReference type="InterPro" id="IPR036378">
    <property type="entry name" value="FAS1_dom_sf"/>
</dbReference>
<evidence type="ECO:0000256" key="1">
    <source>
        <dbReference type="SAM" id="SignalP"/>
    </source>
</evidence>
<keyword evidence="3" id="KW-1185">Reference proteome</keyword>
<name>A0ABY8UP58_TETOB</name>
<gene>
    <name evidence="2" type="ORF">OEZ85_001538</name>
</gene>
<keyword evidence="1" id="KW-0732">Signal</keyword>
<dbReference type="PROSITE" id="PS51257">
    <property type="entry name" value="PROKAR_LIPOPROTEIN"/>
    <property type="match status" value="1"/>
</dbReference>
<dbReference type="Proteomes" id="UP001244341">
    <property type="component" value="Chromosome 15b"/>
</dbReference>
<evidence type="ECO:0000313" key="2">
    <source>
        <dbReference type="EMBL" id="WIA23216.1"/>
    </source>
</evidence>
<sequence>MRAFTAFQLVACLALLGCASADDATAANYRPRAPSAWSIISANPSLSQLAGIIQRLGLQDSLNRPFSGTLLLPTNDAIDNYMAQVELLHQIDGRFSDPDTERRFWTALLEYHQLPWATGTRQSSASVTLITKHLDQGAASQAGWSQASIKHFGHNKPGTSGPSPFHKLTFMCGGARRAAAATPDAGPQTYWTQRCEVTGIRDEQGNVVTFATKNTAVMGRGVLHTVNEVLQPNDVYPSLAALLANDPDLRIIKDLIDSVNNQTRCWEGPSYLTSPDCCYCNEGYYLGQGERCFEGCFTNVSDPTVAPDCPSGGNFTCYPNGTLADRFSQIYYPFGGSFSAPLGSQGAAEVAADEAVTVTKNEIKENKAKCKDFGTCGLEGIFGTFSLPTNAAFKDWGPADSNGVPLNRDAKLWKPIVQFHFVKAKSESDFMDFIAGRGFPAENKRTNLLGKEKGDNTDKFKLSFEAPRSKLVIKYRSPNGPDETTILQPPTNIQLPPHVAHKVSSVMTPPCHPC</sequence>
<accession>A0ABY8UP58</accession>
<dbReference type="Gene3D" id="2.30.180.10">
    <property type="entry name" value="FAS1 domain"/>
    <property type="match status" value="2"/>
</dbReference>
<dbReference type="SUPFAM" id="SSF82153">
    <property type="entry name" value="FAS1 domain"/>
    <property type="match status" value="1"/>
</dbReference>
<organism evidence="2 3">
    <name type="scientific">Tetradesmus obliquus</name>
    <name type="common">Green alga</name>
    <name type="synonym">Acutodesmus obliquus</name>
    <dbReference type="NCBI Taxonomy" id="3088"/>
    <lineage>
        <taxon>Eukaryota</taxon>
        <taxon>Viridiplantae</taxon>
        <taxon>Chlorophyta</taxon>
        <taxon>core chlorophytes</taxon>
        <taxon>Chlorophyceae</taxon>
        <taxon>CS clade</taxon>
        <taxon>Sphaeropleales</taxon>
        <taxon>Scenedesmaceae</taxon>
        <taxon>Tetradesmus</taxon>
    </lineage>
</organism>
<feature type="signal peptide" evidence="1">
    <location>
        <begin position="1"/>
        <end position="21"/>
    </location>
</feature>
<proteinExistence type="predicted"/>
<evidence type="ECO:0008006" key="4">
    <source>
        <dbReference type="Google" id="ProtNLM"/>
    </source>
</evidence>
<dbReference type="EMBL" id="CP126222">
    <property type="protein sequence ID" value="WIA23216.1"/>
    <property type="molecule type" value="Genomic_DNA"/>
</dbReference>